<dbReference type="InterPro" id="IPR035906">
    <property type="entry name" value="MetI-like_sf"/>
</dbReference>
<keyword evidence="6 7" id="KW-0472">Membrane</keyword>
<evidence type="ECO:0000313" key="11">
    <source>
        <dbReference type="Proteomes" id="UP000286746"/>
    </source>
</evidence>
<evidence type="ECO:0000313" key="10">
    <source>
        <dbReference type="EMBL" id="GCD47108.1"/>
    </source>
</evidence>
<comment type="caution">
    <text evidence="10">The sequence shown here is derived from an EMBL/GenBank/DDBJ whole genome shotgun (WGS) entry which is preliminary data.</text>
</comment>
<evidence type="ECO:0000256" key="4">
    <source>
        <dbReference type="ARBA" id="ARBA00022692"/>
    </source>
</evidence>
<dbReference type="InterPro" id="IPR000515">
    <property type="entry name" value="MetI-like"/>
</dbReference>
<dbReference type="Pfam" id="PF00528">
    <property type="entry name" value="BPD_transp_1"/>
    <property type="match status" value="1"/>
</dbReference>
<keyword evidence="3" id="KW-1003">Cell membrane</keyword>
<evidence type="ECO:0000256" key="5">
    <source>
        <dbReference type="ARBA" id="ARBA00022989"/>
    </source>
</evidence>
<comment type="subcellular location">
    <subcellularLocation>
        <location evidence="1 7">Cell membrane</location>
        <topology evidence="1 7">Multi-pass membrane protein</topology>
    </subcellularLocation>
</comment>
<organism evidence="10 11">
    <name type="scientific">Streptomyces paromomycinus</name>
    <name type="common">Streptomyces rimosus subsp. paromomycinus</name>
    <dbReference type="NCBI Taxonomy" id="92743"/>
    <lineage>
        <taxon>Bacteria</taxon>
        <taxon>Bacillati</taxon>
        <taxon>Actinomycetota</taxon>
        <taxon>Actinomycetes</taxon>
        <taxon>Kitasatosporales</taxon>
        <taxon>Streptomycetaceae</taxon>
        <taxon>Streptomyces</taxon>
    </lineage>
</organism>
<dbReference type="GO" id="GO:0055085">
    <property type="term" value="P:transmembrane transport"/>
    <property type="evidence" value="ECO:0007669"/>
    <property type="project" value="InterPro"/>
</dbReference>
<keyword evidence="4 7" id="KW-0812">Transmembrane</keyword>
<feature type="transmembrane region" description="Helical" evidence="7">
    <location>
        <begin position="189"/>
        <end position="210"/>
    </location>
</feature>
<dbReference type="PANTHER" id="PTHR30193:SF37">
    <property type="entry name" value="INNER MEMBRANE ABC TRANSPORTER PERMEASE PROTEIN YCJO"/>
    <property type="match status" value="1"/>
</dbReference>
<protein>
    <submittedName>
        <fullName evidence="10">ABC transporter permease</fullName>
    </submittedName>
</protein>
<keyword evidence="11" id="KW-1185">Reference proteome</keyword>
<comment type="similarity">
    <text evidence="7">Belongs to the binding-protein-dependent transport system permease family.</text>
</comment>
<feature type="compositionally biased region" description="Basic and acidic residues" evidence="8">
    <location>
        <begin position="54"/>
        <end position="66"/>
    </location>
</feature>
<gene>
    <name evidence="10" type="ORF">GKJPGBOP_06865</name>
</gene>
<evidence type="ECO:0000256" key="3">
    <source>
        <dbReference type="ARBA" id="ARBA00022475"/>
    </source>
</evidence>
<sequence length="381" mass="41494">MRPDDAHEAAAGRGRTEEGAMPSEPRAGHGKSQSRAPARGPAPRRTTPRALTLDPHRYDDGRRDTRTATNRTSGTPAPRRPRTLAGRARRENATAWAFISPSVLIILGLSIVPVVWSLLLSFRADDLVTPGRWVGLDNYHALVRDPGFRTAVENTLVYAGLYVPLSLVGGLALALALNRRIRLIGLYRTLIFIPFVISAAAQGVLFFFILDPQFGVANSLLHHLGVSPQGFLSDPGQALYLLVLISLWSGIGFCVVVYLAALQDVPPELIESARLDGASRLRVLWHIKLPSLTPVTVFLLLWQLITALQVFDLIYVTTKGGPLGSTTVIVYFVWEQAFQMFTAGYGAAAAYVLAVALLVVGTALRLYRRRRPGAAPHGAVR</sequence>
<evidence type="ECO:0000256" key="7">
    <source>
        <dbReference type="RuleBase" id="RU363032"/>
    </source>
</evidence>
<feature type="domain" description="ABC transmembrane type-1" evidence="9">
    <location>
        <begin position="152"/>
        <end position="364"/>
    </location>
</feature>
<feature type="region of interest" description="Disordered" evidence="8">
    <location>
        <begin position="1"/>
        <end position="86"/>
    </location>
</feature>
<name>A0A401WCR3_STREY</name>
<keyword evidence="2 7" id="KW-0813">Transport</keyword>
<dbReference type="PANTHER" id="PTHR30193">
    <property type="entry name" value="ABC TRANSPORTER PERMEASE PROTEIN"/>
    <property type="match status" value="1"/>
</dbReference>
<dbReference type="Gene3D" id="1.10.3720.10">
    <property type="entry name" value="MetI-like"/>
    <property type="match status" value="1"/>
</dbReference>
<dbReference type="EMBL" id="BHZD01000001">
    <property type="protein sequence ID" value="GCD47108.1"/>
    <property type="molecule type" value="Genomic_DNA"/>
</dbReference>
<feature type="transmembrane region" description="Helical" evidence="7">
    <location>
        <begin position="238"/>
        <end position="262"/>
    </location>
</feature>
<feature type="transmembrane region" description="Helical" evidence="7">
    <location>
        <begin position="95"/>
        <end position="119"/>
    </location>
</feature>
<evidence type="ECO:0000256" key="2">
    <source>
        <dbReference type="ARBA" id="ARBA00022448"/>
    </source>
</evidence>
<dbReference type="PROSITE" id="PS50928">
    <property type="entry name" value="ABC_TM1"/>
    <property type="match status" value="1"/>
</dbReference>
<feature type="compositionally biased region" description="Basic and acidic residues" evidence="8">
    <location>
        <begin position="1"/>
        <end position="18"/>
    </location>
</feature>
<proteinExistence type="inferred from homology"/>
<feature type="transmembrane region" description="Helical" evidence="7">
    <location>
        <begin position="156"/>
        <end position="177"/>
    </location>
</feature>
<feature type="transmembrane region" description="Helical" evidence="7">
    <location>
        <begin position="348"/>
        <end position="367"/>
    </location>
</feature>
<evidence type="ECO:0000256" key="8">
    <source>
        <dbReference type="SAM" id="MobiDB-lite"/>
    </source>
</evidence>
<dbReference type="GO" id="GO:0005886">
    <property type="term" value="C:plasma membrane"/>
    <property type="evidence" value="ECO:0007669"/>
    <property type="project" value="UniProtKB-SubCell"/>
</dbReference>
<dbReference type="Proteomes" id="UP000286746">
    <property type="component" value="Unassembled WGS sequence"/>
</dbReference>
<keyword evidence="5 7" id="KW-1133">Transmembrane helix</keyword>
<accession>A0A401WCR3</accession>
<reference evidence="10 11" key="1">
    <citation type="submission" date="2018-11" db="EMBL/GenBank/DDBJ databases">
        <title>Whole genome sequence of Streptomyces paromomycinus NBRC 15454(T).</title>
        <authorList>
            <person name="Komaki H."/>
            <person name="Tamura T."/>
        </authorList>
    </citation>
    <scope>NUCLEOTIDE SEQUENCE [LARGE SCALE GENOMIC DNA]</scope>
    <source>
        <strain evidence="10 11">NBRC 15454</strain>
    </source>
</reference>
<dbReference type="SUPFAM" id="SSF161098">
    <property type="entry name" value="MetI-like"/>
    <property type="match status" value="1"/>
</dbReference>
<evidence type="ECO:0000259" key="9">
    <source>
        <dbReference type="PROSITE" id="PS50928"/>
    </source>
</evidence>
<dbReference type="AlphaFoldDB" id="A0A401WCR3"/>
<evidence type="ECO:0000256" key="6">
    <source>
        <dbReference type="ARBA" id="ARBA00023136"/>
    </source>
</evidence>
<feature type="transmembrane region" description="Helical" evidence="7">
    <location>
        <begin position="283"/>
        <end position="305"/>
    </location>
</feature>
<feature type="compositionally biased region" description="Low complexity" evidence="8">
    <location>
        <begin position="35"/>
        <end position="50"/>
    </location>
</feature>
<evidence type="ECO:0000256" key="1">
    <source>
        <dbReference type="ARBA" id="ARBA00004651"/>
    </source>
</evidence>
<dbReference type="CDD" id="cd06261">
    <property type="entry name" value="TM_PBP2"/>
    <property type="match status" value="1"/>
</dbReference>
<dbReference type="InterPro" id="IPR051393">
    <property type="entry name" value="ABC_transporter_permease"/>
</dbReference>